<evidence type="ECO:0000313" key="3">
    <source>
        <dbReference type="Proteomes" id="UP000814176"/>
    </source>
</evidence>
<feature type="region of interest" description="Disordered" evidence="1">
    <location>
        <begin position="1"/>
        <end position="36"/>
    </location>
</feature>
<feature type="region of interest" description="Disordered" evidence="1">
    <location>
        <begin position="131"/>
        <end position="202"/>
    </location>
</feature>
<feature type="compositionally biased region" description="Basic and acidic residues" evidence="1">
    <location>
        <begin position="134"/>
        <end position="146"/>
    </location>
</feature>
<feature type="compositionally biased region" description="Pro residues" evidence="1">
    <location>
        <begin position="185"/>
        <end position="199"/>
    </location>
</feature>
<dbReference type="Proteomes" id="UP000814176">
    <property type="component" value="Unassembled WGS sequence"/>
</dbReference>
<evidence type="ECO:0000313" key="2">
    <source>
        <dbReference type="EMBL" id="KAH9828952.1"/>
    </source>
</evidence>
<keyword evidence="3" id="KW-1185">Reference proteome</keyword>
<feature type="compositionally biased region" description="Polar residues" evidence="1">
    <location>
        <begin position="148"/>
        <end position="158"/>
    </location>
</feature>
<accession>A0ABQ8JXN1</accession>
<comment type="caution">
    <text evidence="2">The sequence shown here is derived from an EMBL/GenBank/DDBJ whole genome shotgun (WGS) entry which is preliminary data.</text>
</comment>
<dbReference type="GeneID" id="71999357"/>
<reference evidence="2 3" key="1">
    <citation type="journal article" date="2021" name="Environ. Microbiol.">
        <title>Gene family expansions and transcriptome signatures uncover fungal adaptations to wood decay.</title>
        <authorList>
            <person name="Hage H."/>
            <person name="Miyauchi S."/>
            <person name="Viragh M."/>
            <person name="Drula E."/>
            <person name="Min B."/>
            <person name="Chaduli D."/>
            <person name="Navarro D."/>
            <person name="Favel A."/>
            <person name="Norest M."/>
            <person name="Lesage-Meessen L."/>
            <person name="Balint B."/>
            <person name="Merenyi Z."/>
            <person name="de Eugenio L."/>
            <person name="Morin E."/>
            <person name="Martinez A.T."/>
            <person name="Baldrian P."/>
            <person name="Stursova M."/>
            <person name="Martinez M.J."/>
            <person name="Novotny C."/>
            <person name="Magnuson J.K."/>
            <person name="Spatafora J.W."/>
            <person name="Maurice S."/>
            <person name="Pangilinan J."/>
            <person name="Andreopoulos W."/>
            <person name="LaButti K."/>
            <person name="Hundley H."/>
            <person name="Na H."/>
            <person name="Kuo A."/>
            <person name="Barry K."/>
            <person name="Lipzen A."/>
            <person name="Henrissat B."/>
            <person name="Riley R."/>
            <person name="Ahrendt S."/>
            <person name="Nagy L.G."/>
            <person name="Grigoriev I.V."/>
            <person name="Martin F."/>
            <person name="Rosso M.N."/>
        </authorList>
    </citation>
    <scope>NUCLEOTIDE SEQUENCE [LARGE SCALE GENOMIC DNA]</scope>
    <source>
        <strain evidence="2 3">CIRM-BRFM 1785</strain>
    </source>
</reference>
<dbReference type="RefSeq" id="XP_047772503.1">
    <property type="nucleotide sequence ID" value="XM_047918625.1"/>
</dbReference>
<proteinExistence type="predicted"/>
<dbReference type="EMBL" id="JADCUA010000045">
    <property type="protein sequence ID" value="KAH9828952.1"/>
    <property type="molecule type" value="Genomic_DNA"/>
</dbReference>
<gene>
    <name evidence="2" type="ORF">C8Q71DRAFT_451871</name>
</gene>
<sequence length="268" mass="29171">MDSDDSGWDADWEAESRASSVAPMPVHARCHPGQGHDEGGMAVDADGPATSESTMAHPPMVYAPAAHPPLLPAEAARAMEATKEALRVAALVEDECLARRRRLSESHPRRLRRYNPDYLLAARRWHTLRRPASKHAEHERETDAERSSACQHCLTSIDSHPPPYHNPLAPKPPPTPAHPLSSLAAPPPPYDARSPPSPAYTPTTPADWEAVYAHLAKHRATLAHLQRAAADAEHALLGAWALVDELVLPVLRQRAVPRDIPVAARCVG</sequence>
<name>A0ABQ8JXN1_9APHY</name>
<protein>
    <submittedName>
        <fullName evidence="2">Uncharacterized protein</fullName>
    </submittedName>
</protein>
<evidence type="ECO:0000256" key="1">
    <source>
        <dbReference type="SAM" id="MobiDB-lite"/>
    </source>
</evidence>
<organism evidence="2 3">
    <name type="scientific">Rhodofomes roseus</name>
    <dbReference type="NCBI Taxonomy" id="34475"/>
    <lineage>
        <taxon>Eukaryota</taxon>
        <taxon>Fungi</taxon>
        <taxon>Dikarya</taxon>
        <taxon>Basidiomycota</taxon>
        <taxon>Agaricomycotina</taxon>
        <taxon>Agaricomycetes</taxon>
        <taxon>Polyporales</taxon>
        <taxon>Rhodofomes</taxon>
    </lineage>
</organism>
<feature type="compositionally biased region" description="Acidic residues" evidence="1">
    <location>
        <begin position="1"/>
        <end position="13"/>
    </location>
</feature>
<feature type="compositionally biased region" description="Pro residues" evidence="1">
    <location>
        <begin position="160"/>
        <end position="177"/>
    </location>
</feature>